<dbReference type="SUPFAM" id="SSF88713">
    <property type="entry name" value="Glycoside hydrolase/deacetylase"/>
    <property type="match status" value="1"/>
</dbReference>
<keyword evidence="2" id="KW-0378">Hydrolase</keyword>
<keyword evidence="1" id="KW-0479">Metal-binding</keyword>
<evidence type="ECO:0000259" key="3">
    <source>
        <dbReference type="PROSITE" id="PS51677"/>
    </source>
</evidence>
<reference evidence="4" key="1">
    <citation type="submission" date="2020-05" db="EMBL/GenBank/DDBJ databases">
        <authorList>
            <person name="Chiriac C."/>
            <person name="Salcher M."/>
            <person name="Ghai R."/>
            <person name="Kavagutti S V."/>
        </authorList>
    </citation>
    <scope>NUCLEOTIDE SEQUENCE</scope>
</reference>
<dbReference type="PANTHER" id="PTHR10587">
    <property type="entry name" value="GLYCOSYL TRANSFERASE-RELATED"/>
    <property type="match status" value="1"/>
</dbReference>
<dbReference type="GO" id="GO:0046872">
    <property type="term" value="F:metal ion binding"/>
    <property type="evidence" value="ECO:0007669"/>
    <property type="project" value="UniProtKB-KW"/>
</dbReference>
<protein>
    <submittedName>
        <fullName evidence="4">Unannotated protein</fullName>
    </submittedName>
</protein>
<dbReference type="PANTHER" id="PTHR10587:SF133">
    <property type="entry name" value="CHITIN DEACETYLASE 1-RELATED"/>
    <property type="match status" value="1"/>
</dbReference>
<evidence type="ECO:0000256" key="1">
    <source>
        <dbReference type="ARBA" id="ARBA00022723"/>
    </source>
</evidence>
<dbReference type="InterPro" id="IPR002509">
    <property type="entry name" value="NODB_dom"/>
</dbReference>
<gene>
    <name evidence="4" type="ORF">UFOPK1433_00186</name>
</gene>
<dbReference type="Gene3D" id="3.20.20.370">
    <property type="entry name" value="Glycoside hydrolase/deacetylase"/>
    <property type="match status" value="1"/>
</dbReference>
<feature type="domain" description="NodB homology" evidence="3">
    <location>
        <begin position="43"/>
        <end position="237"/>
    </location>
</feature>
<dbReference type="InterPro" id="IPR050248">
    <property type="entry name" value="Polysacc_deacetylase_ArnD"/>
</dbReference>
<dbReference type="CDD" id="cd10917">
    <property type="entry name" value="CE4_NodB_like_6s_7s"/>
    <property type="match status" value="1"/>
</dbReference>
<accession>A0A6J6BAF7</accession>
<dbReference type="InterPro" id="IPR011330">
    <property type="entry name" value="Glyco_hydro/deAcase_b/a-brl"/>
</dbReference>
<dbReference type="AlphaFoldDB" id="A0A6J6BAF7"/>
<dbReference type="PROSITE" id="PS51677">
    <property type="entry name" value="NODB"/>
    <property type="match status" value="1"/>
</dbReference>
<dbReference type="GO" id="GO:0016810">
    <property type="term" value="F:hydrolase activity, acting on carbon-nitrogen (but not peptide) bonds"/>
    <property type="evidence" value="ECO:0007669"/>
    <property type="project" value="InterPro"/>
</dbReference>
<evidence type="ECO:0000313" key="4">
    <source>
        <dbReference type="EMBL" id="CAB4535393.1"/>
    </source>
</evidence>
<dbReference type="GO" id="GO:0016020">
    <property type="term" value="C:membrane"/>
    <property type="evidence" value="ECO:0007669"/>
    <property type="project" value="TreeGrafter"/>
</dbReference>
<evidence type="ECO:0000256" key="2">
    <source>
        <dbReference type="ARBA" id="ARBA00022801"/>
    </source>
</evidence>
<proteinExistence type="predicted"/>
<dbReference type="EMBL" id="CAEZSN010000013">
    <property type="protein sequence ID" value="CAB4535393.1"/>
    <property type="molecule type" value="Genomic_DNA"/>
</dbReference>
<dbReference type="GO" id="GO:0005975">
    <property type="term" value="P:carbohydrate metabolic process"/>
    <property type="evidence" value="ECO:0007669"/>
    <property type="project" value="InterPro"/>
</dbReference>
<name>A0A6J6BAF7_9ZZZZ</name>
<dbReference type="Pfam" id="PF01522">
    <property type="entry name" value="Polysacc_deac_1"/>
    <property type="match status" value="1"/>
</dbReference>
<organism evidence="4">
    <name type="scientific">freshwater metagenome</name>
    <dbReference type="NCBI Taxonomy" id="449393"/>
    <lineage>
        <taxon>unclassified sequences</taxon>
        <taxon>metagenomes</taxon>
        <taxon>ecological metagenomes</taxon>
    </lineage>
</organism>
<sequence>METKAITRKSLFALALAGFMTLADSAIAWPKGSISSLPHSSNKRVAWTVDDGASSAALGRYVKMLEENPDVKITFFVLSGAPGWTKYATRLKALQDSGQIQLANHTQTHRSLTKLSDAQIKQELNRCEAFCLKKYGVSSKPYFRPPYGEIDGRVIKVAASIGFTKPMLWYGSFASGSGVSSSSVLKSATKWIANGRIVIDHANSNATPNVFPQILNVFKSRKLKLVTLHEAFETTPQ</sequence>